<name>A0A392VFI1_9FABA</name>
<keyword evidence="1" id="KW-0732">Signal</keyword>
<evidence type="ECO:0000256" key="1">
    <source>
        <dbReference type="SAM" id="SignalP"/>
    </source>
</evidence>
<comment type="caution">
    <text evidence="2">The sequence shown here is derived from an EMBL/GenBank/DDBJ whole genome shotgun (WGS) entry which is preliminary data.</text>
</comment>
<dbReference type="AlphaFoldDB" id="A0A392VFI1"/>
<dbReference type="EMBL" id="LXQA011108141">
    <property type="protein sequence ID" value="MCI85140.1"/>
    <property type="molecule type" value="Genomic_DNA"/>
</dbReference>
<feature type="non-terminal residue" evidence="2">
    <location>
        <position position="1"/>
    </location>
</feature>
<organism evidence="2 3">
    <name type="scientific">Trifolium medium</name>
    <dbReference type="NCBI Taxonomy" id="97028"/>
    <lineage>
        <taxon>Eukaryota</taxon>
        <taxon>Viridiplantae</taxon>
        <taxon>Streptophyta</taxon>
        <taxon>Embryophyta</taxon>
        <taxon>Tracheophyta</taxon>
        <taxon>Spermatophyta</taxon>
        <taxon>Magnoliopsida</taxon>
        <taxon>eudicotyledons</taxon>
        <taxon>Gunneridae</taxon>
        <taxon>Pentapetalae</taxon>
        <taxon>rosids</taxon>
        <taxon>fabids</taxon>
        <taxon>Fabales</taxon>
        <taxon>Fabaceae</taxon>
        <taxon>Papilionoideae</taxon>
        <taxon>50 kb inversion clade</taxon>
        <taxon>NPAAA clade</taxon>
        <taxon>Hologalegina</taxon>
        <taxon>IRL clade</taxon>
        <taxon>Trifolieae</taxon>
        <taxon>Trifolium</taxon>
    </lineage>
</organism>
<reference evidence="2 3" key="1">
    <citation type="journal article" date="2018" name="Front. Plant Sci.">
        <title>Red Clover (Trifolium pratense) and Zigzag Clover (T. medium) - A Picture of Genomic Similarities and Differences.</title>
        <authorList>
            <person name="Dluhosova J."/>
            <person name="Istvanek J."/>
            <person name="Nedelnik J."/>
            <person name="Repkova J."/>
        </authorList>
    </citation>
    <scope>NUCLEOTIDE SEQUENCE [LARGE SCALE GENOMIC DNA]</scope>
    <source>
        <strain evidence="3">cv. 10/8</strain>
        <tissue evidence="2">Leaf</tissue>
    </source>
</reference>
<feature type="signal peptide" evidence="1">
    <location>
        <begin position="1"/>
        <end position="17"/>
    </location>
</feature>
<keyword evidence="3" id="KW-1185">Reference proteome</keyword>
<feature type="chain" id="PRO_5017288462" evidence="1">
    <location>
        <begin position="18"/>
        <end position="32"/>
    </location>
</feature>
<evidence type="ECO:0000313" key="2">
    <source>
        <dbReference type="EMBL" id="MCI85140.1"/>
    </source>
</evidence>
<evidence type="ECO:0000313" key="3">
    <source>
        <dbReference type="Proteomes" id="UP000265520"/>
    </source>
</evidence>
<protein>
    <submittedName>
        <fullName evidence="2">Uncharacterized protein</fullName>
    </submittedName>
</protein>
<sequence>ICYWNWMFCAAICLTTSSNEGPKVATVGGGVV</sequence>
<dbReference type="Proteomes" id="UP000265520">
    <property type="component" value="Unassembled WGS sequence"/>
</dbReference>
<proteinExistence type="predicted"/>
<accession>A0A392VFI1</accession>